<feature type="domain" description="Neurotransmitter-gated ion-channel ligand-binding" evidence="6">
    <location>
        <begin position="56"/>
        <end position="257"/>
    </location>
</feature>
<dbReference type="Proteomes" id="UP000507470">
    <property type="component" value="Unassembled WGS sequence"/>
</dbReference>
<dbReference type="CDD" id="cd18997">
    <property type="entry name" value="LGIC_ECD_nAChR"/>
    <property type="match status" value="1"/>
</dbReference>
<dbReference type="InterPro" id="IPR006201">
    <property type="entry name" value="Neur_channel"/>
</dbReference>
<dbReference type="GO" id="GO:0016020">
    <property type="term" value="C:membrane"/>
    <property type="evidence" value="ECO:0007669"/>
    <property type="project" value="UniProtKB-SubCell"/>
</dbReference>
<keyword evidence="3 5" id="KW-1133">Transmembrane helix</keyword>
<comment type="subcellular location">
    <subcellularLocation>
        <location evidence="1">Membrane</location>
        <topology evidence="1">Multi-pass membrane protein</topology>
    </subcellularLocation>
</comment>
<evidence type="ECO:0000313" key="9">
    <source>
        <dbReference type="Proteomes" id="UP000507470"/>
    </source>
</evidence>
<evidence type="ECO:0000256" key="5">
    <source>
        <dbReference type="SAM" id="Phobius"/>
    </source>
</evidence>
<dbReference type="InterPro" id="IPR006029">
    <property type="entry name" value="Neurotrans-gated_channel_TM"/>
</dbReference>
<accession>A0A6J8CSF1</accession>
<feature type="transmembrane region" description="Helical" evidence="5">
    <location>
        <begin position="319"/>
        <end position="346"/>
    </location>
</feature>
<dbReference type="Gene3D" id="2.70.170.10">
    <property type="entry name" value="Neurotransmitter-gated ion-channel ligand-binding domain"/>
    <property type="match status" value="1"/>
</dbReference>
<dbReference type="PRINTS" id="PR00252">
    <property type="entry name" value="NRIONCHANNEL"/>
</dbReference>
<gene>
    <name evidence="8" type="ORF">MCOR_32798</name>
</gene>
<protein>
    <submittedName>
        <fullName evidence="8">CHRNA10</fullName>
    </submittedName>
</protein>
<dbReference type="PANTHER" id="PTHR18945">
    <property type="entry name" value="NEUROTRANSMITTER GATED ION CHANNEL"/>
    <property type="match status" value="1"/>
</dbReference>
<name>A0A6J8CSF1_MYTCO</name>
<proteinExistence type="predicted"/>
<feature type="transmembrane region" description="Helical" evidence="5">
    <location>
        <begin position="260"/>
        <end position="282"/>
    </location>
</feature>
<dbReference type="CDD" id="cd19051">
    <property type="entry name" value="LGIC_TM_cation"/>
    <property type="match status" value="1"/>
</dbReference>
<dbReference type="EMBL" id="CACVKT020005897">
    <property type="protein sequence ID" value="CAC5398426.1"/>
    <property type="molecule type" value="Genomic_DNA"/>
</dbReference>
<dbReference type="FunFam" id="2.70.170.10:FF:000030">
    <property type="entry name" value="AcetylCholine Receptor"/>
    <property type="match status" value="1"/>
</dbReference>
<dbReference type="GO" id="GO:0005230">
    <property type="term" value="F:extracellular ligand-gated monoatomic ion channel activity"/>
    <property type="evidence" value="ECO:0007669"/>
    <property type="project" value="InterPro"/>
</dbReference>
<evidence type="ECO:0000256" key="3">
    <source>
        <dbReference type="ARBA" id="ARBA00022989"/>
    </source>
</evidence>
<evidence type="ECO:0000259" key="7">
    <source>
        <dbReference type="Pfam" id="PF02932"/>
    </source>
</evidence>
<dbReference type="Pfam" id="PF02931">
    <property type="entry name" value="Neur_chan_LBD"/>
    <property type="match status" value="1"/>
</dbReference>
<evidence type="ECO:0000256" key="1">
    <source>
        <dbReference type="ARBA" id="ARBA00004141"/>
    </source>
</evidence>
<organism evidence="8 9">
    <name type="scientific">Mytilus coruscus</name>
    <name type="common">Sea mussel</name>
    <dbReference type="NCBI Taxonomy" id="42192"/>
    <lineage>
        <taxon>Eukaryota</taxon>
        <taxon>Metazoa</taxon>
        <taxon>Spiralia</taxon>
        <taxon>Lophotrochozoa</taxon>
        <taxon>Mollusca</taxon>
        <taxon>Bivalvia</taxon>
        <taxon>Autobranchia</taxon>
        <taxon>Pteriomorphia</taxon>
        <taxon>Mytilida</taxon>
        <taxon>Mytiloidea</taxon>
        <taxon>Mytilidae</taxon>
        <taxon>Mytilinae</taxon>
        <taxon>Mytilus</taxon>
    </lineage>
</organism>
<evidence type="ECO:0000259" key="6">
    <source>
        <dbReference type="Pfam" id="PF02931"/>
    </source>
</evidence>
<evidence type="ECO:0000256" key="4">
    <source>
        <dbReference type="ARBA" id="ARBA00023136"/>
    </source>
</evidence>
<dbReference type="AlphaFoldDB" id="A0A6J8CSF1"/>
<evidence type="ECO:0000313" key="8">
    <source>
        <dbReference type="EMBL" id="CAC5398426.1"/>
    </source>
</evidence>
<dbReference type="SUPFAM" id="SSF63712">
    <property type="entry name" value="Nicotinic receptor ligand binding domain-like"/>
    <property type="match status" value="1"/>
</dbReference>
<feature type="transmembrane region" description="Helical" evidence="5">
    <location>
        <begin position="398"/>
        <end position="428"/>
    </location>
</feature>
<dbReference type="Gene3D" id="1.20.58.390">
    <property type="entry name" value="Neurotransmitter-gated ion-channel transmembrane domain"/>
    <property type="match status" value="1"/>
</dbReference>
<evidence type="ECO:0000256" key="2">
    <source>
        <dbReference type="ARBA" id="ARBA00022692"/>
    </source>
</evidence>
<feature type="domain" description="Neurotransmitter-gated ion-channel transmembrane" evidence="7">
    <location>
        <begin position="264"/>
        <end position="386"/>
    </location>
</feature>
<dbReference type="SUPFAM" id="SSF90112">
    <property type="entry name" value="Neurotransmitter-gated ion-channel transmembrane pore"/>
    <property type="match status" value="1"/>
</dbReference>
<dbReference type="InterPro" id="IPR006202">
    <property type="entry name" value="Neur_chan_lig-bd"/>
</dbReference>
<sequence>MFIKQNLASIALIAFTFLLKIGFTDEKLLKEKTLSSKSDDSSNTADINGEASLLANLTATLLTNYNPALLPKCTGRQRVQLDINMAVRQLILLDEPEQIAIFNMWMRLKWTDCRLYWNPQDFGNITNVVLPFNLLWTPDLTLYESVSEEFYGFKDYRPRVMFDGTVYYNFPTLVESVCQVDALKFPYDTQICHLTFGSWVFSGSDLDAFCSKKFADVSSLKEHVEWIVESVPIVRHVVFYPEPYPDVTFYVHLRRKPASYVTNIIIPSILITLISALGFLLPVESGEKVSLQLTVMLAIFVFQVLVADQLPPSADSTPWISVFLSFTLILCGVASLLQVIVISVHFQDKDMPNWTKRYILYPLALVSGVRTPGLQRTYSQDNQQDKDKMVKETLPEGITLWMYMATVIDRVGLFIFLMIFVIGCLVTFDGMVSRD</sequence>
<dbReference type="Pfam" id="PF02932">
    <property type="entry name" value="Neur_chan_memb"/>
    <property type="match status" value="1"/>
</dbReference>
<keyword evidence="4 5" id="KW-0472">Membrane</keyword>
<dbReference type="GO" id="GO:0004888">
    <property type="term" value="F:transmembrane signaling receptor activity"/>
    <property type="evidence" value="ECO:0007669"/>
    <property type="project" value="InterPro"/>
</dbReference>
<feature type="transmembrane region" description="Helical" evidence="5">
    <location>
        <begin position="289"/>
        <end position="307"/>
    </location>
</feature>
<dbReference type="InterPro" id="IPR038050">
    <property type="entry name" value="Neuro_actylchol_rec"/>
</dbReference>
<keyword evidence="9" id="KW-1185">Reference proteome</keyword>
<dbReference type="InterPro" id="IPR036734">
    <property type="entry name" value="Neur_chan_lig-bd_sf"/>
</dbReference>
<keyword evidence="2 5" id="KW-0812">Transmembrane</keyword>
<reference evidence="8 9" key="1">
    <citation type="submission" date="2020-06" db="EMBL/GenBank/DDBJ databases">
        <authorList>
            <person name="Li R."/>
            <person name="Bekaert M."/>
        </authorList>
    </citation>
    <scope>NUCLEOTIDE SEQUENCE [LARGE SCALE GENOMIC DNA]</scope>
    <source>
        <strain evidence="9">wild</strain>
    </source>
</reference>
<dbReference type="OrthoDB" id="410315at2759"/>
<dbReference type="InterPro" id="IPR036719">
    <property type="entry name" value="Neuro-gated_channel_TM_sf"/>
</dbReference>